<dbReference type="CDD" id="cd10283">
    <property type="entry name" value="MnuA_DNase1-like"/>
    <property type="match status" value="1"/>
</dbReference>
<organism evidence="2 3">
    <name type="scientific">Pseudidiomarina taiwanensis</name>
    <dbReference type="NCBI Taxonomy" id="337250"/>
    <lineage>
        <taxon>Bacteria</taxon>
        <taxon>Pseudomonadati</taxon>
        <taxon>Pseudomonadota</taxon>
        <taxon>Gammaproteobacteria</taxon>
        <taxon>Alteromonadales</taxon>
        <taxon>Idiomarinaceae</taxon>
        <taxon>Pseudidiomarina</taxon>
    </lineage>
</organism>
<dbReference type="Proteomes" id="UP000288279">
    <property type="component" value="Unassembled WGS sequence"/>
</dbReference>
<proteinExistence type="predicted"/>
<dbReference type="CDD" id="cd04486">
    <property type="entry name" value="YhcR_OBF_like"/>
    <property type="match status" value="1"/>
</dbReference>
<sequence>MFISTLTSLMLGLPQPEMPAQCHEPSTAIAAVQTNAAASPLQDQQVIVQGVVTASWTASKQLGGFFIQAALPDADPATSEGLFIESSTYQVEPGELVRLTGVVSENEQMTRLREVELLSRCGKQALPAAVTLDLPLENQAWLESVEGMRVTIKQPTVVNGHYQLARHGQFDIAHQRLYSPTQVAEPGAAAQVVAEQNRQALLTIDDAQAPNSAVIPYPPVGLSANNTLRSGDWVQPFTAIVTEYEGRYRLQPLQPLVFTERNPRPAAPVRLSDNDVRIAAFNVLNYFNGEGESKTFPTNRGAKNAAQFKLQHEKIIAALTALDADVIGLMEIENDGTGAHSAIVELTTALRTSTGHAWQFIDTGTAGFGDDSITNALIYRSDKVEPQGEFITTFAYPFNQRSRLPLIQVFRDKRSGEQFSVAVNHFKSKGSCPGDADPSNHRQGDGQGCWNPVRVKSAQQLLATLSSSERLQQLEYHIVLGDLNAYAQEDPLTTLAQAGFVNLIERFEPNGYSYVFASQAGSLDHILVNQPLAAKVRQLKHWAINADEPIALQYQALDKYPDRVDSSPYRASDHDPLYLDLKF</sequence>
<keyword evidence="3" id="KW-1185">Reference proteome</keyword>
<dbReference type="InterPro" id="IPR005135">
    <property type="entry name" value="Endo/exonuclease/phosphatase"/>
</dbReference>
<dbReference type="AlphaFoldDB" id="A0A432ZMN7"/>
<dbReference type="InterPro" id="IPR036691">
    <property type="entry name" value="Endo/exonu/phosph_ase_sf"/>
</dbReference>
<name>A0A432ZMN7_9GAMM</name>
<dbReference type="PANTHER" id="PTHR42834:SF1">
    <property type="entry name" value="ENDONUCLEASE_EXONUCLEASE_PHOSPHATASE FAMILY PROTEIN (AFU_ORTHOLOGUE AFUA_3G09210)"/>
    <property type="match status" value="1"/>
</dbReference>
<feature type="domain" description="Endonuclease/exonuclease/phosphatase" evidence="1">
    <location>
        <begin position="292"/>
        <end position="574"/>
    </location>
</feature>
<dbReference type="Gene3D" id="3.60.10.10">
    <property type="entry name" value="Endonuclease/exonuclease/phosphatase"/>
    <property type="match status" value="1"/>
</dbReference>
<evidence type="ECO:0000259" key="1">
    <source>
        <dbReference type="Pfam" id="PF03372"/>
    </source>
</evidence>
<dbReference type="OrthoDB" id="9800417at2"/>
<gene>
    <name evidence="2" type="ORF">CWI83_01100</name>
</gene>
<protein>
    <submittedName>
        <fullName evidence="2">Nuclease</fullName>
    </submittedName>
</protein>
<dbReference type="InterPro" id="IPR047971">
    <property type="entry name" value="ExeM-like"/>
</dbReference>
<dbReference type="Pfam" id="PF03372">
    <property type="entry name" value="Exo_endo_phos"/>
    <property type="match status" value="1"/>
</dbReference>
<dbReference type="PANTHER" id="PTHR42834">
    <property type="entry name" value="ENDONUCLEASE/EXONUCLEASE/PHOSPHATASE FAMILY PROTEIN (AFU_ORTHOLOGUE AFUA_3G09210)"/>
    <property type="match status" value="1"/>
</dbReference>
<dbReference type="SUPFAM" id="SSF56219">
    <property type="entry name" value="DNase I-like"/>
    <property type="match status" value="1"/>
</dbReference>
<dbReference type="RefSeq" id="WP_126824535.1">
    <property type="nucleotide sequence ID" value="NZ_PIQG01000001.1"/>
</dbReference>
<dbReference type="EMBL" id="PIQG01000001">
    <property type="protein sequence ID" value="RUO79138.1"/>
    <property type="molecule type" value="Genomic_DNA"/>
</dbReference>
<evidence type="ECO:0000313" key="3">
    <source>
        <dbReference type="Proteomes" id="UP000288279"/>
    </source>
</evidence>
<accession>A0A432ZMN7</accession>
<dbReference type="GO" id="GO:0003824">
    <property type="term" value="F:catalytic activity"/>
    <property type="evidence" value="ECO:0007669"/>
    <property type="project" value="InterPro"/>
</dbReference>
<evidence type="ECO:0000313" key="2">
    <source>
        <dbReference type="EMBL" id="RUO79138.1"/>
    </source>
</evidence>
<comment type="caution">
    <text evidence="2">The sequence shown here is derived from an EMBL/GenBank/DDBJ whole genome shotgun (WGS) entry which is preliminary data.</text>
</comment>
<reference evidence="2 3" key="1">
    <citation type="journal article" date="2011" name="Front. Microbiol.">
        <title>Genomic signatures of strain selection and enhancement in Bacillus atrophaeus var. globigii, a historical biowarfare simulant.</title>
        <authorList>
            <person name="Gibbons H.S."/>
            <person name="Broomall S.M."/>
            <person name="McNew L.A."/>
            <person name="Daligault H."/>
            <person name="Chapman C."/>
            <person name="Bruce D."/>
            <person name="Karavis M."/>
            <person name="Krepps M."/>
            <person name="McGregor P.A."/>
            <person name="Hong C."/>
            <person name="Park K.H."/>
            <person name="Akmal A."/>
            <person name="Feldman A."/>
            <person name="Lin J.S."/>
            <person name="Chang W.E."/>
            <person name="Higgs B.W."/>
            <person name="Demirev P."/>
            <person name="Lindquist J."/>
            <person name="Liem A."/>
            <person name="Fochler E."/>
            <person name="Read T.D."/>
            <person name="Tapia R."/>
            <person name="Johnson S."/>
            <person name="Bishop-Lilly K.A."/>
            <person name="Detter C."/>
            <person name="Han C."/>
            <person name="Sozhamannan S."/>
            <person name="Rosenzweig C.N."/>
            <person name="Skowronski E.W."/>
        </authorList>
    </citation>
    <scope>NUCLEOTIDE SEQUENCE [LARGE SCALE GENOMIC DNA]</scope>
    <source>
        <strain evidence="2 3">PIT1</strain>
    </source>
</reference>
<dbReference type="NCBIfam" id="NF033681">
    <property type="entry name" value="ExeM_NucH_DNase"/>
    <property type="match status" value="1"/>
</dbReference>